<organism evidence="1 2">
    <name type="scientific">Sporanaerobium hydrogeniformans</name>
    <dbReference type="NCBI Taxonomy" id="3072179"/>
    <lineage>
        <taxon>Bacteria</taxon>
        <taxon>Bacillati</taxon>
        <taxon>Bacillota</taxon>
        <taxon>Clostridia</taxon>
        <taxon>Lachnospirales</taxon>
        <taxon>Lachnospiraceae</taxon>
        <taxon>Sporanaerobium</taxon>
    </lineage>
</organism>
<evidence type="ECO:0000313" key="1">
    <source>
        <dbReference type="EMBL" id="PHV69784.1"/>
    </source>
</evidence>
<keyword evidence="2" id="KW-1185">Reference proteome</keyword>
<accession>A0AC61D8Y5</accession>
<evidence type="ECO:0000313" key="2">
    <source>
        <dbReference type="Proteomes" id="UP000224460"/>
    </source>
</evidence>
<comment type="caution">
    <text evidence="1">The sequence shown here is derived from an EMBL/GenBank/DDBJ whole genome shotgun (WGS) entry which is preliminary data.</text>
</comment>
<protein>
    <submittedName>
        <fullName evidence="1">Uncharacterized protein</fullName>
    </submittedName>
</protein>
<name>A0AC61D8Y5_9FIRM</name>
<proteinExistence type="predicted"/>
<reference evidence="1" key="1">
    <citation type="submission" date="2017-10" db="EMBL/GenBank/DDBJ databases">
        <title>Genome sequence of cellulolytic Lachnospiraceae bacterium XHS1971 isolated from hotspring sediment.</title>
        <authorList>
            <person name="Vasudevan G."/>
            <person name="Joshi A.J."/>
            <person name="Hivarkar S."/>
            <person name="Lanjekar V.B."/>
            <person name="Dhakephalkar P.K."/>
            <person name="Dagar S."/>
        </authorList>
    </citation>
    <scope>NUCLEOTIDE SEQUENCE</scope>
    <source>
        <strain evidence="1">XHS1971</strain>
    </source>
</reference>
<dbReference type="Proteomes" id="UP000224460">
    <property type="component" value="Unassembled WGS sequence"/>
</dbReference>
<dbReference type="EMBL" id="PEDL01000018">
    <property type="protein sequence ID" value="PHV69784.1"/>
    <property type="molecule type" value="Genomic_DNA"/>
</dbReference>
<sequence length="63" mass="7012">MVIGEIRFGKATEVASSGVKVIFPTQTLPSNIYYKKYKHVTVNVNDTVAMKWTGNTYICEGVI</sequence>
<gene>
    <name evidence="1" type="ORF">CS063_13785</name>
</gene>